<dbReference type="AlphaFoldDB" id="A0A4Z0H7J4"/>
<dbReference type="RefSeq" id="WP_135340336.1">
    <property type="nucleotide sequence ID" value="NZ_JBHLTX010000001.1"/>
</dbReference>
<evidence type="ECO:0000256" key="1">
    <source>
        <dbReference type="SAM" id="MobiDB-lite"/>
    </source>
</evidence>
<sequence>MSTPPPASSGNLQTSSQNANQLGWNALSQAQTGVKRSQTDVQTVMGALIKAYGGKDGGAFQSLLNEWSGQVDVITRKMQEMMDALTRTGQAQTKTQSEIEDLIVTAKKQHAQLGDDAYAAMLGKSS</sequence>
<accession>A0A4Z0H7J4</accession>
<dbReference type="EMBL" id="SRID01000185">
    <property type="protein sequence ID" value="TGB05606.1"/>
    <property type="molecule type" value="Genomic_DNA"/>
</dbReference>
<evidence type="ECO:0000313" key="3">
    <source>
        <dbReference type="Proteomes" id="UP000297948"/>
    </source>
</evidence>
<feature type="compositionally biased region" description="Polar residues" evidence="1">
    <location>
        <begin position="8"/>
        <end position="24"/>
    </location>
</feature>
<proteinExistence type="predicted"/>
<keyword evidence="3" id="KW-1185">Reference proteome</keyword>
<evidence type="ECO:0000313" key="2">
    <source>
        <dbReference type="EMBL" id="TGB05606.1"/>
    </source>
</evidence>
<comment type="caution">
    <text evidence="2">The sequence shown here is derived from an EMBL/GenBank/DDBJ whole genome shotgun (WGS) entry which is preliminary data.</text>
</comment>
<dbReference type="OrthoDB" id="4233327at2"/>
<protein>
    <submittedName>
        <fullName evidence="2">Uncharacterized protein</fullName>
    </submittedName>
</protein>
<dbReference type="InterPro" id="IPR036689">
    <property type="entry name" value="ESAT-6-like_sf"/>
</dbReference>
<organism evidence="2 3">
    <name type="scientific">Streptomyces palmae</name>
    <dbReference type="NCBI Taxonomy" id="1701085"/>
    <lineage>
        <taxon>Bacteria</taxon>
        <taxon>Bacillati</taxon>
        <taxon>Actinomycetota</taxon>
        <taxon>Actinomycetes</taxon>
        <taxon>Kitasatosporales</taxon>
        <taxon>Streptomycetaceae</taxon>
        <taxon>Streptomyces</taxon>
    </lineage>
</organism>
<dbReference type="Proteomes" id="UP000297948">
    <property type="component" value="Unassembled WGS sequence"/>
</dbReference>
<name>A0A4Z0H7J4_9ACTN</name>
<dbReference type="Gene3D" id="1.10.287.1060">
    <property type="entry name" value="ESAT-6-like"/>
    <property type="match status" value="1"/>
</dbReference>
<dbReference type="SUPFAM" id="SSF140453">
    <property type="entry name" value="EsxAB dimer-like"/>
    <property type="match status" value="1"/>
</dbReference>
<feature type="region of interest" description="Disordered" evidence="1">
    <location>
        <begin position="1"/>
        <end position="24"/>
    </location>
</feature>
<gene>
    <name evidence="2" type="ORF">E4099_19240</name>
</gene>
<reference evidence="2 3" key="1">
    <citation type="submission" date="2019-03" db="EMBL/GenBank/DDBJ databases">
        <authorList>
            <person name="Gonzalez-Pimentel J.L."/>
        </authorList>
    </citation>
    <scope>NUCLEOTIDE SEQUENCE [LARGE SCALE GENOMIC DNA]</scope>
    <source>
        <strain evidence="2 3">JCM 31289</strain>
    </source>
</reference>